<evidence type="ECO:0000313" key="3">
    <source>
        <dbReference type="Proteomes" id="UP000003494"/>
    </source>
</evidence>
<dbReference type="Proteomes" id="UP000003494">
    <property type="component" value="Unassembled WGS sequence"/>
</dbReference>
<evidence type="ECO:0000256" key="1">
    <source>
        <dbReference type="SAM" id="Phobius"/>
    </source>
</evidence>
<gene>
    <name evidence="2" type="ORF">GCWU000342_00276</name>
</gene>
<dbReference type="EMBL" id="ACIP02000001">
    <property type="protein sequence ID" value="EEP28927.1"/>
    <property type="molecule type" value="Genomic_DNA"/>
</dbReference>
<keyword evidence="1" id="KW-1133">Transmembrane helix</keyword>
<feature type="transmembrane region" description="Helical" evidence="1">
    <location>
        <begin position="35"/>
        <end position="56"/>
    </location>
</feature>
<name>C4G8I0_9FIRM</name>
<comment type="caution">
    <text evidence="2">The sequence shown here is derived from an EMBL/GenBank/DDBJ whole genome shotgun (WGS) entry which is preliminary data.</text>
</comment>
<keyword evidence="1" id="KW-0812">Transmembrane</keyword>
<protein>
    <submittedName>
        <fullName evidence="2">Uncharacterized protein</fullName>
    </submittedName>
</protein>
<reference evidence="2" key="1">
    <citation type="submission" date="2009-04" db="EMBL/GenBank/DDBJ databases">
        <authorList>
            <person name="Weinstock G."/>
            <person name="Sodergren E."/>
            <person name="Clifton S."/>
            <person name="Fulton L."/>
            <person name="Fulton B."/>
            <person name="Courtney L."/>
            <person name="Fronick C."/>
            <person name="Harrison M."/>
            <person name="Strong C."/>
            <person name="Farmer C."/>
            <person name="Delahaunty K."/>
            <person name="Markovic C."/>
            <person name="Hall O."/>
            <person name="Minx P."/>
            <person name="Tomlinson C."/>
            <person name="Mitreva M."/>
            <person name="Nelson J."/>
            <person name="Hou S."/>
            <person name="Wollam A."/>
            <person name="Pepin K.H."/>
            <person name="Johnson M."/>
            <person name="Bhonagiri V."/>
            <person name="Nash W.E."/>
            <person name="Warren W."/>
            <person name="Chinwalla A."/>
            <person name="Mardis E.R."/>
            <person name="Wilson R.K."/>
        </authorList>
    </citation>
    <scope>NUCLEOTIDE SEQUENCE [LARGE SCALE GENOMIC DNA]</scope>
    <source>
        <strain evidence="2">DSM 14600</strain>
    </source>
</reference>
<dbReference type="AlphaFoldDB" id="C4G8I0"/>
<dbReference type="eggNOG" id="ENOG50334YQ">
    <property type="taxonomic scope" value="Bacteria"/>
</dbReference>
<evidence type="ECO:0000313" key="2">
    <source>
        <dbReference type="EMBL" id="EEP28927.1"/>
    </source>
</evidence>
<keyword evidence="1" id="KW-0472">Membrane</keyword>
<accession>C4G8I0</accession>
<dbReference type="STRING" id="626523.GCWU000342_00276"/>
<proteinExistence type="predicted"/>
<feature type="transmembrane region" description="Helical" evidence="1">
    <location>
        <begin position="6"/>
        <end position="26"/>
    </location>
</feature>
<dbReference type="HOGENOM" id="CLU_2696570_0_0_9"/>
<sequence length="73" mass="8307">MSMLPNYIIAVIVIAFLIYSFVMLVIKRAKVHNLILYFLGILLALLLLGMSVYGIINNIPLGQVQQLIESRFR</sequence>
<keyword evidence="3" id="KW-1185">Reference proteome</keyword>
<organism evidence="2 3">
    <name type="scientific">Shuttleworthella satelles DSM 14600</name>
    <dbReference type="NCBI Taxonomy" id="626523"/>
    <lineage>
        <taxon>Bacteria</taxon>
        <taxon>Bacillati</taxon>
        <taxon>Bacillota</taxon>
        <taxon>Clostridia</taxon>
        <taxon>Lachnospirales</taxon>
        <taxon>Lachnospiraceae</taxon>
        <taxon>Shuttleworthella</taxon>
    </lineage>
</organism>